<dbReference type="PROSITE" id="PS50933">
    <property type="entry name" value="CHRD"/>
    <property type="match status" value="1"/>
</dbReference>
<keyword evidence="3" id="KW-1185">Reference proteome</keyword>
<protein>
    <submittedName>
        <fullName evidence="2">CHRD domain-containing protein</fullName>
    </submittedName>
</protein>
<feature type="domain" description="CHRD" evidence="1">
    <location>
        <begin position="28"/>
        <end position="144"/>
    </location>
</feature>
<dbReference type="SMART" id="SM00754">
    <property type="entry name" value="CHRD"/>
    <property type="match status" value="1"/>
</dbReference>
<dbReference type="InterPro" id="IPR010895">
    <property type="entry name" value="CHRD"/>
</dbReference>
<proteinExistence type="predicted"/>
<reference evidence="2 3" key="1">
    <citation type="submission" date="2023-12" db="EMBL/GenBank/DDBJ databases">
        <title>Novel species of the genus Arcicella isolated from rivers.</title>
        <authorList>
            <person name="Lu H."/>
        </authorList>
    </citation>
    <scope>NUCLEOTIDE SEQUENCE [LARGE SCALE GENOMIC DNA]</scope>
    <source>
        <strain evidence="2 3">DC25W</strain>
    </source>
</reference>
<dbReference type="EMBL" id="JAYGIM010000009">
    <property type="protein sequence ID" value="MEA5427533.1"/>
    <property type="molecule type" value="Genomic_DNA"/>
</dbReference>
<dbReference type="Pfam" id="PF07452">
    <property type="entry name" value="CHRD"/>
    <property type="match status" value="1"/>
</dbReference>
<dbReference type="Proteomes" id="UP001302222">
    <property type="component" value="Unassembled WGS sequence"/>
</dbReference>
<dbReference type="PROSITE" id="PS51257">
    <property type="entry name" value="PROKAR_LIPOPROTEIN"/>
    <property type="match status" value="1"/>
</dbReference>
<evidence type="ECO:0000259" key="1">
    <source>
        <dbReference type="PROSITE" id="PS50933"/>
    </source>
</evidence>
<comment type="caution">
    <text evidence="2">The sequence shown here is derived from an EMBL/GenBank/DDBJ whole genome shotgun (WGS) entry which is preliminary data.</text>
</comment>
<name>A0ABU5SJR5_9BACT</name>
<evidence type="ECO:0000313" key="3">
    <source>
        <dbReference type="Proteomes" id="UP001302222"/>
    </source>
</evidence>
<organism evidence="2 3">
    <name type="scientific">Arcicella lustrica</name>
    <dbReference type="NCBI Taxonomy" id="2984196"/>
    <lineage>
        <taxon>Bacteria</taxon>
        <taxon>Pseudomonadati</taxon>
        <taxon>Bacteroidota</taxon>
        <taxon>Cytophagia</taxon>
        <taxon>Cytophagales</taxon>
        <taxon>Flectobacillaceae</taxon>
        <taxon>Arcicella</taxon>
    </lineage>
</organism>
<accession>A0ABU5SJR5</accession>
<sequence length="144" mass="15319">MKKTLFTLLISALLLATSCKKDEEVVSPEVKFNVSLNGSLEVPTNTSTATGSFVGTYNKTTKVISYTINYNGITPTAWHIHKGAVGVNGAVIFPLGTTFNTAFSSTTAALTAEQETDLMAGNYYVNIHSASKPGGEIRGQLILQ</sequence>
<evidence type="ECO:0000313" key="2">
    <source>
        <dbReference type="EMBL" id="MEA5427533.1"/>
    </source>
</evidence>
<gene>
    <name evidence="2" type="ORF">VB798_13145</name>
</gene>
<dbReference type="RefSeq" id="WP_323259023.1">
    <property type="nucleotide sequence ID" value="NZ_JAYGIM010000009.1"/>
</dbReference>